<dbReference type="AlphaFoldDB" id="A0AAE0CA63"/>
<name>A0AAE0CA63_9CHLO</name>
<evidence type="ECO:0000313" key="3">
    <source>
        <dbReference type="EMBL" id="KAK3250694.1"/>
    </source>
</evidence>
<comment type="caution">
    <text evidence="3">The sequence shown here is derived from an EMBL/GenBank/DDBJ whole genome shotgun (WGS) entry which is preliminary data.</text>
</comment>
<evidence type="ECO:0000313" key="2">
    <source>
        <dbReference type="EMBL" id="KAK3250693.1"/>
    </source>
</evidence>
<reference evidence="3 4" key="1">
    <citation type="journal article" date="2015" name="Genome Biol. Evol.">
        <title>Comparative Genomics of a Bacterivorous Green Alga Reveals Evolutionary Causalities and Consequences of Phago-Mixotrophic Mode of Nutrition.</title>
        <authorList>
            <person name="Burns J.A."/>
            <person name="Paasch A."/>
            <person name="Narechania A."/>
            <person name="Kim E."/>
        </authorList>
    </citation>
    <scope>NUCLEOTIDE SEQUENCE [LARGE SCALE GENOMIC DNA]</scope>
    <source>
        <strain evidence="3">PLY_AMNH</strain>
    </source>
</reference>
<evidence type="ECO:0000256" key="1">
    <source>
        <dbReference type="SAM" id="MobiDB-lite"/>
    </source>
</evidence>
<feature type="region of interest" description="Disordered" evidence="1">
    <location>
        <begin position="1"/>
        <end position="52"/>
    </location>
</feature>
<gene>
    <name evidence="3" type="ORF">CYMTET_39937</name>
    <name evidence="2" type="ORF">CYMTET_39938</name>
</gene>
<keyword evidence="4" id="KW-1185">Reference proteome</keyword>
<evidence type="ECO:0000313" key="4">
    <source>
        <dbReference type="Proteomes" id="UP001190700"/>
    </source>
</evidence>
<dbReference type="EMBL" id="LGRX02026548">
    <property type="protein sequence ID" value="KAK3250694.1"/>
    <property type="molecule type" value="Genomic_DNA"/>
</dbReference>
<reference evidence="3" key="2">
    <citation type="submission" date="2023-06" db="EMBL/GenBank/DDBJ databases">
        <title>Long-read-based genome assembly of the green algal bacterivore Cymbomonas tetramitiformis.</title>
        <authorList>
            <person name="Gyaltshen Y."/>
            <person name="Rozenberg A."/>
            <person name="Paasch A."/>
            <person name="Burns J.A."/>
            <person name="Warring S."/>
            <person name="Larson R."/>
            <person name="Maurer-Alcala X."/>
            <person name="Dacks J."/>
            <person name="Kim E."/>
        </authorList>
    </citation>
    <scope>NUCLEOTIDE SEQUENCE</scope>
    <source>
        <strain evidence="3">PLY_AMNH</strain>
    </source>
</reference>
<dbReference type="Proteomes" id="UP001190700">
    <property type="component" value="Unassembled WGS sequence"/>
</dbReference>
<organism evidence="3 4">
    <name type="scientific">Cymbomonas tetramitiformis</name>
    <dbReference type="NCBI Taxonomy" id="36881"/>
    <lineage>
        <taxon>Eukaryota</taxon>
        <taxon>Viridiplantae</taxon>
        <taxon>Chlorophyta</taxon>
        <taxon>Pyramimonadophyceae</taxon>
        <taxon>Pyramimonadales</taxon>
        <taxon>Pyramimonadaceae</taxon>
        <taxon>Cymbomonas</taxon>
    </lineage>
</organism>
<protein>
    <submittedName>
        <fullName evidence="3">Uncharacterized protein</fullName>
    </submittedName>
</protein>
<proteinExistence type="predicted"/>
<sequence>MGGKGTRGATGSARGGLGTEGVPNKFLNGGWEDLPDDAGTWEPIEHSSGSEGLIKESRLAQKKRIAELVKQLEDTKAKKRAHPSKMLLAAKLDGKTKGLQCKLCGVDSEELA</sequence>
<feature type="compositionally biased region" description="Gly residues" evidence="1">
    <location>
        <begin position="1"/>
        <end position="19"/>
    </location>
</feature>
<accession>A0AAE0CA63</accession>
<dbReference type="EMBL" id="LGRX02026549">
    <property type="protein sequence ID" value="KAK3250693.1"/>
    <property type="molecule type" value="Genomic_DNA"/>
</dbReference>